<evidence type="ECO:0000313" key="1">
    <source>
        <dbReference type="EMBL" id="MDQ0285892.1"/>
    </source>
</evidence>
<dbReference type="InterPro" id="IPR029060">
    <property type="entry name" value="PIN-like_dom_sf"/>
</dbReference>
<dbReference type="EMBL" id="JAUSUX010000006">
    <property type="protein sequence ID" value="MDQ0285892.1"/>
    <property type="molecule type" value="Genomic_DNA"/>
</dbReference>
<reference evidence="1 2" key="1">
    <citation type="submission" date="2023-07" db="EMBL/GenBank/DDBJ databases">
        <title>Genomic Encyclopedia of Type Strains, Phase IV (KMG-IV): sequencing the most valuable type-strain genomes for metagenomic binning, comparative biology and taxonomic classification.</title>
        <authorList>
            <person name="Goeker M."/>
        </authorList>
    </citation>
    <scope>NUCLEOTIDE SEQUENCE [LARGE SCALE GENOMIC DNA]</scope>
    <source>
        <strain evidence="1 2">DSM 12396</strain>
    </source>
</reference>
<dbReference type="CDD" id="cd18687">
    <property type="entry name" value="PIN_VapC-like"/>
    <property type="match status" value="1"/>
</dbReference>
<accession>A0ABU0B0S8</accession>
<dbReference type="RefSeq" id="WP_307400368.1">
    <property type="nucleotide sequence ID" value="NZ_JAUSUX010000006.1"/>
</dbReference>
<comment type="caution">
    <text evidence="1">The sequence shown here is derived from an EMBL/GenBank/DDBJ whole genome shotgun (WGS) entry which is preliminary data.</text>
</comment>
<sequence>MENKPTLYLETTIPSYLAARPSRDLIIAANQQATHEWWNEERKNFKIYISQAVLIEAKAGDPEVAFQRVKHLEGLEILPATEEVEKMAKEYLAVLGIPKKSALDAVHIAYAVVYKLDYLLTWNCKHLAHGEIRRKLRRYNGSIGLETPEIVTPIELMRRD</sequence>
<evidence type="ECO:0000313" key="2">
    <source>
        <dbReference type="Proteomes" id="UP001225644"/>
    </source>
</evidence>
<proteinExistence type="predicted"/>
<gene>
    <name evidence="1" type="ORF">J2Z49_000997</name>
</gene>
<dbReference type="SUPFAM" id="SSF88723">
    <property type="entry name" value="PIN domain-like"/>
    <property type="match status" value="1"/>
</dbReference>
<dbReference type="Gene3D" id="3.40.50.1010">
    <property type="entry name" value="5'-nuclease"/>
    <property type="match status" value="1"/>
</dbReference>
<name>A0ABU0B0S8_9FIRM</name>
<dbReference type="Proteomes" id="UP001225644">
    <property type="component" value="Unassembled WGS sequence"/>
</dbReference>
<keyword evidence="2" id="KW-1185">Reference proteome</keyword>
<protein>
    <submittedName>
        <fullName evidence="1">Nucleic acid-binding protein</fullName>
    </submittedName>
</protein>
<organism evidence="1 2">
    <name type="scientific">Desulfofundulus luciae</name>
    <dbReference type="NCBI Taxonomy" id="74702"/>
    <lineage>
        <taxon>Bacteria</taxon>
        <taxon>Bacillati</taxon>
        <taxon>Bacillota</taxon>
        <taxon>Clostridia</taxon>
        <taxon>Eubacteriales</taxon>
        <taxon>Peptococcaceae</taxon>
        <taxon>Desulfofundulus</taxon>
    </lineage>
</organism>